<dbReference type="Proteomes" id="UP000008461">
    <property type="component" value="Chromosome"/>
</dbReference>
<dbReference type="KEGG" id="hhy:Halhy_6100"/>
<sequence>MPNPHQINTLLLTFRLPIYPHQIPSWRGAFIEMAGWEADLLHNHQAGADAQSFIYRYPLVQYRVRDGLASIFALNEGIEAVQQVLFSKKWEVNWRGRPMGLIIENQPERNSYTLQVGATRRYIVRKYLALNAENYAHWQACDGLIERAKLLERVLTGHLLSCMWGLGWQGSEQVQVRVQEIRKSGLVPYHQQQLMAFDLIFDANVDLPAGIAIGKAVSHGFGWMVPAPAAQANHHQDEIIAARPTLAQR</sequence>
<dbReference type="eggNOG" id="ENOG503038X">
    <property type="taxonomic scope" value="Bacteria"/>
</dbReference>
<evidence type="ECO:0000259" key="2">
    <source>
        <dbReference type="Pfam" id="PF17955"/>
    </source>
</evidence>
<dbReference type="Pfam" id="PF17262">
    <property type="entry name" value="Cas6b_C"/>
    <property type="match status" value="1"/>
</dbReference>
<reference evidence="3 4" key="1">
    <citation type="journal article" date="2011" name="Stand. Genomic Sci.">
        <title>Complete genome sequence of Haliscomenobacter hydrossis type strain (O).</title>
        <authorList>
            <consortium name="US DOE Joint Genome Institute (JGI-PGF)"/>
            <person name="Daligault H."/>
            <person name="Lapidus A."/>
            <person name="Zeytun A."/>
            <person name="Nolan M."/>
            <person name="Lucas S."/>
            <person name="Del Rio T.G."/>
            <person name="Tice H."/>
            <person name="Cheng J.F."/>
            <person name="Tapia R."/>
            <person name="Han C."/>
            <person name="Goodwin L."/>
            <person name="Pitluck S."/>
            <person name="Liolios K."/>
            <person name="Pagani I."/>
            <person name="Ivanova N."/>
            <person name="Huntemann M."/>
            <person name="Mavromatis K."/>
            <person name="Mikhailova N."/>
            <person name="Pati A."/>
            <person name="Chen A."/>
            <person name="Palaniappan K."/>
            <person name="Land M."/>
            <person name="Hauser L."/>
            <person name="Brambilla E.M."/>
            <person name="Rohde M."/>
            <person name="Verbarg S."/>
            <person name="Goker M."/>
            <person name="Bristow J."/>
            <person name="Eisen J.A."/>
            <person name="Markowitz V."/>
            <person name="Hugenholtz P."/>
            <person name="Kyrpides N.C."/>
            <person name="Klenk H.P."/>
            <person name="Woyke T."/>
        </authorList>
    </citation>
    <scope>NUCLEOTIDE SEQUENCE [LARGE SCALE GENOMIC DNA]</scope>
    <source>
        <strain evidence="4">ATCC 27775 / DSM 1100 / LMG 10767 / O</strain>
    </source>
</reference>
<reference key="2">
    <citation type="submission" date="2011-04" db="EMBL/GenBank/DDBJ databases">
        <title>Complete sequence of chromosome of Haliscomenobacter hydrossis DSM 1100.</title>
        <authorList>
            <consortium name="US DOE Joint Genome Institute (JGI-PGF)"/>
            <person name="Lucas S."/>
            <person name="Han J."/>
            <person name="Lapidus A."/>
            <person name="Bruce D."/>
            <person name="Goodwin L."/>
            <person name="Pitluck S."/>
            <person name="Peters L."/>
            <person name="Kyrpides N."/>
            <person name="Mavromatis K."/>
            <person name="Ivanova N."/>
            <person name="Ovchinnikova G."/>
            <person name="Pagani I."/>
            <person name="Daligault H."/>
            <person name="Detter J.C."/>
            <person name="Han C."/>
            <person name="Land M."/>
            <person name="Hauser L."/>
            <person name="Markowitz V."/>
            <person name="Cheng J.-F."/>
            <person name="Hugenholtz P."/>
            <person name="Woyke T."/>
            <person name="Wu D."/>
            <person name="Verbarg S."/>
            <person name="Frueling A."/>
            <person name="Brambilla E."/>
            <person name="Klenk H.-P."/>
            <person name="Eisen J.A."/>
        </authorList>
    </citation>
    <scope>NUCLEOTIDE SEQUENCE</scope>
    <source>
        <strain>DSM 1100</strain>
    </source>
</reference>
<protein>
    <recommendedName>
        <fullName evidence="5">CRISPR-associated protein Cas6</fullName>
    </recommendedName>
</protein>
<name>F4L2K4_HALH1</name>
<evidence type="ECO:0000259" key="1">
    <source>
        <dbReference type="Pfam" id="PF17262"/>
    </source>
</evidence>
<evidence type="ECO:0000313" key="3">
    <source>
        <dbReference type="EMBL" id="AEE53922.1"/>
    </source>
</evidence>
<dbReference type="EMBL" id="CP002691">
    <property type="protein sequence ID" value="AEE53922.1"/>
    <property type="molecule type" value="Genomic_DNA"/>
</dbReference>
<gene>
    <name evidence="3" type="ordered locus">Halhy_6100</name>
</gene>
<organism evidence="3 4">
    <name type="scientific">Haliscomenobacter hydrossis (strain ATCC 27775 / DSM 1100 / LMG 10767 / O)</name>
    <dbReference type="NCBI Taxonomy" id="760192"/>
    <lineage>
        <taxon>Bacteria</taxon>
        <taxon>Pseudomonadati</taxon>
        <taxon>Bacteroidota</taxon>
        <taxon>Saprospiria</taxon>
        <taxon>Saprospirales</taxon>
        <taxon>Haliscomenobacteraceae</taxon>
        <taxon>Haliscomenobacter</taxon>
    </lineage>
</organism>
<dbReference type="InterPro" id="IPR020209">
    <property type="entry name" value="Cas6b_C"/>
</dbReference>
<feature type="domain" description="Cas6b C-terminal" evidence="1">
    <location>
        <begin position="122"/>
        <end position="224"/>
    </location>
</feature>
<dbReference type="InterPro" id="IPR041528">
    <property type="entry name" value="Cas6b_N"/>
</dbReference>
<dbReference type="AlphaFoldDB" id="F4L2K4"/>
<evidence type="ECO:0008006" key="5">
    <source>
        <dbReference type="Google" id="ProtNLM"/>
    </source>
</evidence>
<keyword evidence="4" id="KW-1185">Reference proteome</keyword>
<dbReference type="STRING" id="760192.Halhy_6100"/>
<accession>F4L2K4</accession>
<evidence type="ECO:0000313" key="4">
    <source>
        <dbReference type="Proteomes" id="UP000008461"/>
    </source>
</evidence>
<proteinExistence type="predicted"/>
<dbReference type="Pfam" id="PF17955">
    <property type="entry name" value="Cas6b_N"/>
    <property type="match status" value="1"/>
</dbReference>
<dbReference type="RefSeq" id="WP_013768444.1">
    <property type="nucleotide sequence ID" value="NC_015510.1"/>
</dbReference>
<dbReference type="OrthoDB" id="656505at2"/>
<feature type="domain" description="Cas6b N-terminal" evidence="2">
    <location>
        <begin position="6"/>
        <end position="101"/>
    </location>
</feature>
<dbReference type="HOGENOM" id="CLU_086561_0_0_10"/>